<evidence type="ECO:0000256" key="1">
    <source>
        <dbReference type="SAM" id="MobiDB-lite"/>
    </source>
</evidence>
<accession>A0A0C9VK86</accession>
<protein>
    <submittedName>
        <fullName evidence="2">Unplaced genomic scaffold scaffold_222, whole genome shotgun sequence</fullName>
    </submittedName>
</protein>
<gene>
    <name evidence="2" type="ORF">HYDPIDRAFT_34685</name>
</gene>
<feature type="compositionally biased region" description="Polar residues" evidence="1">
    <location>
        <begin position="26"/>
        <end position="69"/>
    </location>
</feature>
<feature type="region of interest" description="Disordered" evidence="1">
    <location>
        <begin position="141"/>
        <end position="176"/>
    </location>
</feature>
<evidence type="ECO:0000313" key="2">
    <source>
        <dbReference type="EMBL" id="KIJ57905.1"/>
    </source>
</evidence>
<feature type="compositionally biased region" description="Polar residues" evidence="1">
    <location>
        <begin position="165"/>
        <end position="176"/>
    </location>
</feature>
<dbReference type="HOGENOM" id="CLU_1525349_0_0_1"/>
<keyword evidence="3" id="KW-1185">Reference proteome</keyword>
<proteinExistence type="predicted"/>
<dbReference type="AlphaFoldDB" id="A0A0C9VK86"/>
<evidence type="ECO:0000313" key="3">
    <source>
        <dbReference type="Proteomes" id="UP000053820"/>
    </source>
</evidence>
<feature type="region of interest" description="Disordered" evidence="1">
    <location>
        <begin position="16"/>
        <end position="91"/>
    </location>
</feature>
<name>A0A0C9VK86_9AGAM</name>
<sequence>MVIRFDVTLPGRAYPKTTRARLSRSGIGSTSKQLLPSLPSTSHVPPPSNITSAPTNTNYHTATSGTQHQMLRPTPPSPSAPSTPNSRKTSNVSGLILGLGLRIGCEWGTLRWPAMGSKIVMEFGTTKKEGGGEFVCVMHEGTPPPRPKWTLAYAPPQPNRHRRTTPSTKRNPPSLR</sequence>
<dbReference type="EMBL" id="KN840056">
    <property type="protein sequence ID" value="KIJ57905.1"/>
    <property type="molecule type" value="Genomic_DNA"/>
</dbReference>
<dbReference type="Proteomes" id="UP000053820">
    <property type="component" value="Unassembled WGS sequence"/>
</dbReference>
<organism evidence="2 3">
    <name type="scientific">Hydnomerulius pinastri MD-312</name>
    <dbReference type="NCBI Taxonomy" id="994086"/>
    <lineage>
        <taxon>Eukaryota</taxon>
        <taxon>Fungi</taxon>
        <taxon>Dikarya</taxon>
        <taxon>Basidiomycota</taxon>
        <taxon>Agaricomycotina</taxon>
        <taxon>Agaricomycetes</taxon>
        <taxon>Agaricomycetidae</taxon>
        <taxon>Boletales</taxon>
        <taxon>Boletales incertae sedis</taxon>
        <taxon>Leucogyrophana</taxon>
    </lineage>
</organism>
<reference evidence="2 3" key="1">
    <citation type="submission" date="2014-04" db="EMBL/GenBank/DDBJ databases">
        <title>Evolutionary Origins and Diversification of the Mycorrhizal Mutualists.</title>
        <authorList>
            <consortium name="DOE Joint Genome Institute"/>
            <consortium name="Mycorrhizal Genomics Consortium"/>
            <person name="Kohler A."/>
            <person name="Kuo A."/>
            <person name="Nagy L.G."/>
            <person name="Floudas D."/>
            <person name="Copeland A."/>
            <person name="Barry K.W."/>
            <person name="Cichocki N."/>
            <person name="Veneault-Fourrey C."/>
            <person name="LaButti K."/>
            <person name="Lindquist E.A."/>
            <person name="Lipzen A."/>
            <person name="Lundell T."/>
            <person name="Morin E."/>
            <person name="Murat C."/>
            <person name="Riley R."/>
            <person name="Ohm R."/>
            <person name="Sun H."/>
            <person name="Tunlid A."/>
            <person name="Henrissat B."/>
            <person name="Grigoriev I.V."/>
            <person name="Hibbett D.S."/>
            <person name="Martin F."/>
        </authorList>
    </citation>
    <scope>NUCLEOTIDE SEQUENCE [LARGE SCALE GENOMIC DNA]</scope>
    <source>
        <strain evidence="2 3">MD-312</strain>
    </source>
</reference>